<dbReference type="GO" id="GO:0046872">
    <property type="term" value="F:metal ion binding"/>
    <property type="evidence" value="ECO:0007669"/>
    <property type="project" value="UniProtKB-UniRule"/>
</dbReference>
<dbReference type="PANTHER" id="PTHR31356">
    <property type="entry name" value="THYLAKOID LUMENAL 29 KDA PROTEIN, CHLOROPLASTIC-RELATED"/>
    <property type="match status" value="1"/>
</dbReference>
<dbReference type="InterPro" id="IPR002016">
    <property type="entry name" value="Haem_peroxidase"/>
</dbReference>
<feature type="signal peptide" evidence="7">
    <location>
        <begin position="1"/>
        <end position="21"/>
    </location>
</feature>
<protein>
    <recommendedName>
        <fullName evidence="7">Peroxidase</fullName>
        <ecNumber evidence="7">1.11.1.-</ecNumber>
    </recommendedName>
</protein>
<dbReference type="InterPro" id="IPR010255">
    <property type="entry name" value="Haem_peroxidase_sf"/>
</dbReference>
<dbReference type="GO" id="GO:0000302">
    <property type="term" value="P:response to reactive oxygen species"/>
    <property type="evidence" value="ECO:0007669"/>
    <property type="project" value="TreeGrafter"/>
</dbReference>
<dbReference type="Gene3D" id="1.10.420.10">
    <property type="entry name" value="Peroxidase, domain 2"/>
    <property type="match status" value="1"/>
</dbReference>
<organism evidence="9 10">
    <name type="scientific">Psilocybe cyanescens</name>
    <dbReference type="NCBI Taxonomy" id="93625"/>
    <lineage>
        <taxon>Eukaryota</taxon>
        <taxon>Fungi</taxon>
        <taxon>Dikarya</taxon>
        <taxon>Basidiomycota</taxon>
        <taxon>Agaricomycotina</taxon>
        <taxon>Agaricomycetes</taxon>
        <taxon>Agaricomycetidae</taxon>
        <taxon>Agaricales</taxon>
        <taxon>Agaricineae</taxon>
        <taxon>Strophariaceae</taxon>
        <taxon>Psilocybe</taxon>
    </lineage>
</organism>
<dbReference type="OrthoDB" id="5985073at2759"/>
<keyword evidence="2" id="KW-0349">Heme</keyword>
<dbReference type="PROSITE" id="PS50873">
    <property type="entry name" value="PEROXIDASE_4"/>
    <property type="match status" value="1"/>
</dbReference>
<dbReference type="EMBL" id="NHYD01003394">
    <property type="protein sequence ID" value="PPQ79074.1"/>
    <property type="molecule type" value="Genomic_DNA"/>
</dbReference>
<dbReference type="Proteomes" id="UP000283269">
    <property type="component" value="Unassembled WGS sequence"/>
</dbReference>
<dbReference type="GO" id="GO:0034599">
    <property type="term" value="P:cellular response to oxidative stress"/>
    <property type="evidence" value="ECO:0007669"/>
    <property type="project" value="InterPro"/>
</dbReference>
<dbReference type="EC" id="1.11.1.-" evidence="7"/>
<evidence type="ECO:0000313" key="10">
    <source>
        <dbReference type="Proteomes" id="UP000283269"/>
    </source>
</evidence>
<keyword evidence="5" id="KW-0408">Iron</keyword>
<dbReference type="Gene3D" id="1.10.520.10">
    <property type="match status" value="1"/>
</dbReference>
<keyword evidence="7" id="KW-0732">Signal</keyword>
<keyword evidence="3" id="KW-0479">Metal-binding</keyword>
<evidence type="ECO:0000256" key="4">
    <source>
        <dbReference type="ARBA" id="ARBA00023002"/>
    </source>
</evidence>
<feature type="chain" id="PRO_5018813188" description="Peroxidase" evidence="7">
    <location>
        <begin position="22"/>
        <end position="553"/>
    </location>
</feature>
<dbReference type="SUPFAM" id="SSF48113">
    <property type="entry name" value="Heme-dependent peroxidases"/>
    <property type="match status" value="1"/>
</dbReference>
<dbReference type="AlphaFoldDB" id="A0A409WKL2"/>
<dbReference type="GO" id="GO:0020037">
    <property type="term" value="F:heme binding"/>
    <property type="evidence" value="ECO:0007669"/>
    <property type="project" value="UniProtKB-UniRule"/>
</dbReference>
<keyword evidence="10" id="KW-1185">Reference proteome</keyword>
<name>A0A409WKL2_PSICY</name>
<feature type="domain" description="Plant heme peroxidase family profile" evidence="8">
    <location>
        <begin position="64"/>
        <end position="317"/>
    </location>
</feature>
<keyword evidence="1 7" id="KW-0575">Peroxidase</keyword>
<dbReference type="GO" id="GO:0004601">
    <property type="term" value="F:peroxidase activity"/>
    <property type="evidence" value="ECO:0007669"/>
    <property type="project" value="UniProtKB-KW"/>
</dbReference>
<evidence type="ECO:0000256" key="1">
    <source>
        <dbReference type="ARBA" id="ARBA00022559"/>
    </source>
</evidence>
<gene>
    <name evidence="9" type="ORF">CVT25_002299</name>
</gene>
<evidence type="ECO:0000256" key="6">
    <source>
        <dbReference type="RuleBase" id="RU004241"/>
    </source>
</evidence>
<dbReference type="PRINTS" id="PR00458">
    <property type="entry name" value="PEROXIDASE"/>
</dbReference>
<keyword evidence="4 7" id="KW-0560">Oxidoreductase</keyword>
<evidence type="ECO:0000256" key="3">
    <source>
        <dbReference type="ARBA" id="ARBA00022723"/>
    </source>
</evidence>
<proteinExistence type="inferred from homology"/>
<evidence type="ECO:0000256" key="2">
    <source>
        <dbReference type="ARBA" id="ARBA00022617"/>
    </source>
</evidence>
<evidence type="ECO:0000313" key="9">
    <source>
        <dbReference type="EMBL" id="PPQ79074.1"/>
    </source>
</evidence>
<comment type="caution">
    <text evidence="9">The sequence shown here is derived from an EMBL/GenBank/DDBJ whole genome shotgun (WGS) entry which is preliminary data.</text>
</comment>
<sequence length="553" mass="59204">MIPPRTIFTAILFSPVFTAFAYQWPSPQYDALEQFVFEGTDHIGLDIGGVTRDCTHRDPSLKSTVAAEWVRLAYHDMATHNVDDGTGGLDASIFFELDRAENVGQGNVDTVTLDFSVSANKYVSRADLIALGVSWAVASCSGPIIPFKGGRVDALTAGRLGVPEPQQTLQSHTESFRQQGFSPSDMIRLVACGHTLGGVRNADFPDIVPNGDETFDTTTSYDHAVVSEYIAGTTSNPLIVVQDSTFASDLRIFSSDGNVTMNSLNSEETFKTTCSTLLQRMVNTVPNGVVLTDTIEFLLAKVSSAQITQVGSQLVFDVLFRLSQPPNVPVPPNRSVKLLWCDARGQFTNCNQRTNVASLPVAGTAVVSPITEAQGITLPTYQFAAPIDAAASVSKFWFQVDEGDGSPVQTYNNGGQGYIIQQDQLIYLPGISSFSLGNSGGINYNLVVGVRTESNPTSATLHAFDKGGVQSGPLTDITVNLVPVTIAGPPNVAPGYKTYTATVNRPSISTSLTADFQVIIDGVTYTEEFKQTLNIGNSPALDRTLSTVTTIPS</sequence>
<comment type="similarity">
    <text evidence="6">Belongs to the peroxidase family.</text>
</comment>
<dbReference type="InterPro" id="IPR044831">
    <property type="entry name" value="Ccp1-like"/>
</dbReference>
<dbReference type="InParanoid" id="A0A409WKL2"/>
<evidence type="ECO:0000259" key="8">
    <source>
        <dbReference type="PROSITE" id="PS50873"/>
    </source>
</evidence>
<reference evidence="9 10" key="1">
    <citation type="journal article" date="2018" name="Evol. Lett.">
        <title>Horizontal gene cluster transfer increased hallucinogenic mushroom diversity.</title>
        <authorList>
            <person name="Reynolds H.T."/>
            <person name="Vijayakumar V."/>
            <person name="Gluck-Thaler E."/>
            <person name="Korotkin H.B."/>
            <person name="Matheny P.B."/>
            <person name="Slot J.C."/>
        </authorList>
    </citation>
    <scope>NUCLEOTIDE SEQUENCE [LARGE SCALE GENOMIC DNA]</scope>
    <source>
        <strain evidence="9 10">2631</strain>
    </source>
</reference>
<accession>A0A409WKL2</accession>
<dbReference type="PANTHER" id="PTHR31356:SF53">
    <property type="entry name" value="HEME PEROXIDASE"/>
    <property type="match status" value="1"/>
</dbReference>
<dbReference type="GO" id="GO:0042744">
    <property type="term" value="P:hydrogen peroxide catabolic process"/>
    <property type="evidence" value="ECO:0007669"/>
    <property type="project" value="TreeGrafter"/>
</dbReference>
<dbReference type="STRING" id="93625.A0A409WKL2"/>
<dbReference type="Pfam" id="PF00141">
    <property type="entry name" value="peroxidase"/>
    <property type="match status" value="1"/>
</dbReference>
<evidence type="ECO:0000256" key="7">
    <source>
        <dbReference type="RuleBase" id="RU363051"/>
    </source>
</evidence>
<evidence type="ECO:0000256" key="5">
    <source>
        <dbReference type="ARBA" id="ARBA00023004"/>
    </source>
</evidence>